<dbReference type="InterPro" id="IPR015422">
    <property type="entry name" value="PyrdxlP-dep_Trfase_small"/>
</dbReference>
<dbReference type="EMBL" id="JBEPLM010000018">
    <property type="protein sequence ID" value="MET3596926.1"/>
    <property type="molecule type" value="Genomic_DNA"/>
</dbReference>
<evidence type="ECO:0000256" key="2">
    <source>
        <dbReference type="ARBA" id="ARBA00022898"/>
    </source>
</evidence>
<name>A0ABV2I2C7_9HYPH</name>
<reference evidence="4 5" key="1">
    <citation type="submission" date="2024-06" db="EMBL/GenBank/DDBJ databases">
        <title>Genomic Encyclopedia of Type Strains, Phase IV (KMG-IV): sequencing the most valuable type-strain genomes for metagenomic binning, comparative biology and taxonomic classification.</title>
        <authorList>
            <person name="Goeker M."/>
        </authorList>
    </citation>
    <scope>NUCLEOTIDE SEQUENCE [LARGE SCALE GENOMIC DNA]</scope>
    <source>
        <strain evidence="4 5">DSM 29846</strain>
    </source>
</reference>
<dbReference type="PANTHER" id="PTHR11680">
    <property type="entry name" value="SERINE HYDROXYMETHYLTRANSFERASE"/>
    <property type="match status" value="1"/>
</dbReference>
<dbReference type="PANTHER" id="PTHR11680:SF35">
    <property type="entry name" value="SERINE HYDROXYMETHYLTRANSFERASE 1"/>
    <property type="match status" value="1"/>
</dbReference>
<dbReference type="InterPro" id="IPR039429">
    <property type="entry name" value="SHMT-like_dom"/>
</dbReference>
<dbReference type="InterPro" id="IPR015424">
    <property type="entry name" value="PyrdxlP-dep_Trfase"/>
</dbReference>
<dbReference type="Gene3D" id="3.90.1150.10">
    <property type="entry name" value="Aspartate Aminotransferase, domain 1"/>
    <property type="match status" value="1"/>
</dbReference>
<proteinExistence type="predicted"/>
<protein>
    <submittedName>
        <fullName evidence="4">Glycine/serine hydroxymethyltransferase</fullName>
    </submittedName>
</protein>
<sequence>MKAMRQFFEESLAQADPELARLISADESRQRSQVELIAPKNYMSKAVREAMASMVVFTIVEGYPGKRYHAGVENVDAIERLAIERAKAMFG</sequence>
<evidence type="ECO:0000256" key="1">
    <source>
        <dbReference type="ARBA" id="ARBA00001933"/>
    </source>
</evidence>
<comment type="cofactor">
    <cofactor evidence="1">
        <name>pyridoxal 5'-phosphate</name>
        <dbReference type="ChEBI" id="CHEBI:597326"/>
    </cofactor>
</comment>
<keyword evidence="2" id="KW-0663">Pyridoxal phosphate</keyword>
<keyword evidence="5" id="KW-1185">Reference proteome</keyword>
<dbReference type="Proteomes" id="UP001549036">
    <property type="component" value="Unassembled WGS sequence"/>
</dbReference>
<comment type="caution">
    <text evidence="4">The sequence shown here is derived from an EMBL/GenBank/DDBJ whole genome shotgun (WGS) entry which is preliminary data.</text>
</comment>
<evidence type="ECO:0000313" key="4">
    <source>
        <dbReference type="EMBL" id="MET3596926.1"/>
    </source>
</evidence>
<dbReference type="InterPro" id="IPR015421">
    <property type="entry name" value="PyrdxlP-dep_Trfase_major"/>
</dbReference>
<evidence type="ECO:0000259" key="3">
    <source>
        <dbReference type="Pfam" id="PF00464"/>
    </source>
</evidence>
<evidence type="ECO:0000313" key="5">
    <source>
        <dbReference type="Proteomes" id="UP001549036"/>
    </source>
</evidence>
<accession>A0ABV2I2C7</accession>
<dbReference type="SUPFAM" id="SSF53383">
    <property type="entry name" value="PLP-dependent transferases"/>
    <property type="match status" value="1"/>
</dbReference>
<gene>
    <name evidence="4" type="ORF">ABID26_006350</name>
</gene>
<feature type="domain" description="Serine hydroxymethyltransferase-like" evidence="3">
    <location>
        <begin position="12"/>
        <end position="90"/>
    </location>
</feature>
<dbReference type="Gene3D" id="3.40.640.10">
    <property type="entry name" value="Type I PLP-dependent aspartate aminotransferase-like (Major domain)"/>
    <property type="match status" value="1"/>
</dbReference>
<organism evidence="4 5">
    <name type="scientific">Mesorhizobium shonense</name>
    <dbReference type="NCBI Taxonomy" id="1209948"/>
    <lineage>
        <taxon>Bacteria</taxon>
        <taxon>Pseudomonadati</taxon>
        <taxon>Pseudomonadota</taxon>
        <taxon>Alphaproteobacteria</taxon>
        <taxon>Hyphomicrobiales</taxon>
        <taxon>Phyllobacteriaceae</taxon>
        <taxon>Mesorhizobium</taxon>
    </lineage>
</organism>
<dbReference type="Pfam" id="PF00464">
    <property type="entry name" value="SHMT"/>
    <property type="match status" value="1"/>
</dbReference>
<dbReference type="InterPro" id="IPR049943">
    <property type="entry name" value="Ser_HO-MeTrfase-like"/>
</dbReference>
<feature type="non-terminal residue" evidence="4">
    <location>
        <position position="91"/>
    </location>
</feature>